<dbReference type="AlphaFoldDB" id="A0A0P1AZF1"/>
<keyword evidence="8" id="KW-1185">Reference proteome</keyword>
<dbReference type="STRING" id="4781.A0A0P1AZF1"/>
<feature type="transmembrane region" description="Helical" evidence="6">
    <location>
        <begin position="487"/>
        <end position="505"/>
    </location>
</feature>
<protein>
    <submittedName>
        <fullName evidence="7">Uncharacterized protein</fullName>
    </submittedName>
</protein>
<proteinExistence type="predicted"/>
<comment type="subcellular location">
    <subcellularLocation>
        <location evidence="1">Cell membrane</location>
        <topology evidence="1">Multi-pass membrane protein</topology>
    </subcellularLocation>
</comment>
<dbReference type="GeneID" id="36398442"/>
<evidence type="ECO:0000256" key="6">
    <source>
        <dbReference type="SAM" id="Phobius"/>
    </source>
</evidence>
<feature type="transmembrane region" description="Helical" evidence="6">
    <location>
        <begin position="394"/>
        <end position="411"/>
    </location>
</feature>
<name>A0A0P1AZF1_PLAHL</name>
<feature type="transmembrane region" description="Helical" evidence="6">
    <location>
        <begin position="418"/>
        <end position="441"/>
    </location>
</feature>
<dbReference type="EMBL" id="CCYD01002209">
    <property type="protein sequence ID" value="CEG46705.1"/>
    <property type="molecule type" value="Genomic_DNA"/>
</dbReference>
<evidence type="ECO:0000256" key="2">
    <source>
        <dbReference type="ARBA" id="ARBA00022475"/>
    </source>
</evidence>
<feature type="transmembrane region" description="Helical" evidence="6">
    <location>
        <begin position="73"/>
        <end position="96"/>
    </location>
</feature>
<keyword evidence="5 6" id="KW-0472">Membrane</keyword>
<evidence type="ECO:0000256" key="3">
    <source>
        <dbReference type="ARBA" id="ARBA00022692"/>
    </source>
</evidence>
<dbReference type="Proteomes" id="UP000054928">
    <property type="component" value="Unassembled WGS sequence"/>
</dbReference>
<keyword evidence="3 6" id="KW-0812">Transmembrane</keyword>
<keyword evidence="4 6" id="KW-1133">Transmembrane helix</keyword>
<evidence type="ECO:0000256" key="4">
    <source>
        <dbReference type="ARBA" id="ARBA00022989"/>
    </source>
</evidence>
<dbReference type="PANTHER" id="PTHR30509:SF9">
    <property type="entry name" value="MULTIDRUG RESISTANCE PROTEIN MDTO"/>
    <property type="match status" value="1"/>
</dbReference>
<evidence type="ECO:0000313" key="8">
    <source>
        <dbReference type="Proteomes" id="UP000054928"/>
    </source>
</evidence>
<dbReference type="RefSeq" id="XP_024583074.1">
    <property type="nucleotide sequence ID" value="XM_024717591.1"/>
</dbReference>
<dbReference type="PANTHER" id="PTHR30509">
    <property type="entry name" value="P-HYDROXYBENZOIC ACID EFFLUX PUMP SUBUNIT-RELATED"/>
    <property type="match status" value="1"/>
</dbReference>
<accession>A0A0P1AZF1</accession>
<feature type="transmembrane region" description="Helical" evidence="6">
    <location>
        <begin position="5"/>
        <end position="22"/>
    </location>
</feature>
<organism evidence="7 8">
    <name type="scientific">Plasmopara halstedii</name>
    <name type="common">Downy mildew of sunflower</name>
    <dbReference type="NCBI Taxonomy" id="4781"/>
    <lineage>
        <taxon>Eukaryota</taxon>
        <taxon>Sar</taxon>
        <taxon>Stramenopiles</taxon>
        <taxon>Oomycota</taxon>
        <taxon>Peronosporomycetes</taxon>
        <taxon>Peronosporales</taxon>
        <taxon>Peronosporaceae</taxon>
        <taxon>Plasmopara</taxon>
    </lineage>
</organism>
<dbReference type="GO" id="GO:0005886">
    <property type="term" value="C:plasma membrane"/>
    <property type="evidence" value="ECO:0007669"/>
    <property type="project" value="UniProtKB-SubCell"/>
</dbReference>
<sequence length="554" mass="62717">MYTTLPWIVLFTTVLMVLPFHINTRKYALGTNAYFTLTIINPANPANPLNPGQLKGIDEQLFATSNILRNLQVYAMVGVLGAFISVASMCVPYPIFAISRLRDNSQKAPSELLELLNLIVDLYCLKNNDVGSLKFFKRRLKQKFDDVEARHCHMMSLLDDAWWEQCFGLHYPLHFNWVMSRTYIRFIGSLIADLRTLCSSLRLDHNSSVHAVYMNVLMREIRIIQSHLNDLISDISSKVHALSPHLELQSLNLLENEMDMVLCNFHQIQKQILKEKLVTFKDVEGNMPLSFFLFSLNSFCSTLVNFQDAYNSRKYDDRHRVRSFMRNSLKQFVNPNYYRNPLVWINAFKITAAIMLGVAFSVGVYGFSATVPSTIAYIMCETIGSSFRKTVNRVGGVVAGSVVPSVLKFFLVQMCDPIALSILLSNMVMFIWVTMCMYVYFGQGYGSYGGLVAAFVASDTLLRQTDICYPNGSDNTNSIAVASYSSLAQTSVAVVIFISVETLIFPRSAVSMLRYSIAESLHLHQKVFDVIFKYHLSSVMEMDEVTAIACRSDD</sequence>
<feature type="transmembrane region" description="Helical" evidence="6">
    <location>
        <begin position="347"/>
        <end position="367"/>
    </location>
</feature>
<evidence type="ECO:0000256" key="1">
    <source>
        <dbReference type="ARBA" id="ARBA00004651"/>
    </source>
</evidence>
<dbReference type="OrthoDB" id="191686at2759"/>
<evidence type="ECO:0000313" key="7">
    <source>
        <dbReference type="EMBL" id="CEG46705.1"/>
    </source>
</evidence>
<reference evidence="8" key="1">
    <citation type="submission" date="2014-09" db="EMBL/GenBank/DDBJ databases">
        <authorList>
            <person name="Sharma Rahul"/>
            <person name="Thines Marco"/>
        </authorList>
    </citation>
    <scope>NUCLEOTIDE SEQUENCE [LARGE SCALE GENOMIC DNA]</scope>
</reference>
<evidence type="ECO:0000256" key="5">
    <source>
        <dbReference type="ARBA" id="ARBA00023136"/>
    </source>
</evidence>
<keyword evidence="2" id="KW-1003">Cell membrane</keyword>